<sequence>MKLKELERPAVQVWSPASQYPVYLATGTSAQQLDASFSTNGTLEIFEVDFRDPSLDLKHKGVLSASSRFHKLIWGSFGNGLLEGSGVIAGGGDNGMLTLYNVTHILSSGKEPVIAQRQKHTGAVRALDFNPFQQPLEDIKALSWNQQVQHILSSAHPSGKAIVWDLRKNEPIIKVSDHSNRMHCSGLAWHPDIATQLVLCSEDDHLPVIQLWDLRFASSPLKVLESHSRGILSVSWSQADAELLLSSAKDNQILCWNLGSSEVGWPFCGPAGMVDEVVEESLLQLCVLVRVSLMVVFPRVRWYISYPHRAAGALMCSGALETLRCSLLPPSMAESISSSFSKGQPLPPLQVPEQVAQASLIPPLKKPPKWMRRPAGVSFAFGGKLVTFGLPSTPAHQVPQPCLRLVFISQVTTESEFLMRSAELQEALGSGNLLNYRQNKIQQTSLQSEKMLWQFLKVTLEQDSRVEFLKLLGYSKDELQKEVAMWLKSDVGLGESPQLKGDDLSSNRQQAFCSQASKHTTEEASTSSTFFDELVPQNMTPWEIPITEDTDGLLSQALLLGELGPAVELCLKEENFADAIILAQAGGTDLLKQTQERYLAKKKTRISSLIACVVWKNWKDMVCSCSLQNWREALALLLTYSEPEKFPELCGVLGTRMEQEGGRALTSEARLCYVCSGSVERLVECWAKCQQASSPMALQDLMEKVMVLNRSLELLRGPNGVSPGPATTYRVTQYATFLAAQGSLATAMSYLPTESAQLPIQQLRDRLFHAQGSGVLGQPSPPFPFPRVVVGATPHSKDTSSYRSGFQPYHQDSRMQNTSDYKVPGSQAAQPLPLGPGVRPALSQLQLLRGPRAQALNPMGFPGTWPLSSPLPPTVPPDTMQAASASLPETPQLLHLLPVRPPCLSPMSFQPPAPPVSFPVAHPPGGPGAPCSSAIPTTGILTPHPGPQDSLKNALAPRGNLQRKKRHLCPQHQLQLQLCASPLSRARGPFLPAPVPGVGHGPPGAPGEFSLQQLRQQPPKKMERKELPPEHQSLKTSFEVLLQRRSLSATDLKTKRKLDEASQRLECLYEKLREGTLSPHVLAGLHEVARCMDAGSFEQGLTVHAQVVGCSSFSEVSSFMPAASLARRPLLLLVNSSLQKRGILEQILFVFPSPLLLLPVIVSSGSYFALTSLPSPLCSCSLHPNKAEERLGDRWGVKKVEERRLFRDIVLLRQAFFPLLSSLWIASMGANINISPPGMQNSSVVSIISIWEYKTITYERIFWHHDMFQLSNTKHNSSPTFMLRDLLENAAFCYSIVLLHFLAALPDFLIVHYQGRRASWEIQEAQIKAEGGSKRPFADRAGDEAPGDPEGKCVPLAPRASAPVTYLEPHLLCFLSCSGRGANQVLNGKLALFSSVLTERNKDPLGKEKSFLTVSLQGKRERRRREKALEIPGESMPTVSRESEAQEGLCRRRMQLWWRPGSRQGGRGGGKKMGKREKPWLSSGSAYLRREAKDKWGKEGRRPLRFSPEFVRRAPLRPLRAATEVLGDPPAALLAADSAAPVELAVAAGHGLGATLLHRQPAVPAEAAATAALPAAQGPPAPQAFSAFGAQQS</sequence>
<evidence type="ECO:0000313" key="11">
    <source>
        <dbReference type="EMBL" id="KAF5911308.1"/>
    </source>
</evidence>
<organism evidence="11 12">
    <name type="scientific">Diceros bicornis minor</name>
    <name type="common">South-central black rhinoceros</name>
    <dbReference type="NCBI Taxonomy" id="77932"/>
    <lineage>
        <taxon>Eukaryota</taxon>
        <taxon>Metazoa</taxon>
        <taxon>Chordata</taxon>
        <taxon>Craniata</taxon>
        <taxon>Vertebrata</taxon>
        <taxon>Euteleostomi</taxon>
        <taxon>Mammalia</taxon>
        <taxon>Eutheria</taxon>
        <taxon>Laurasiatheria</taxon>
        <taxon>Perissodactyla</taxon>
        <taxon>Rhinocerotidae</taxon>
        <taxon>Diceros</taxon>
    </lineage>
</organism>
<dbReference type="GO" id="GO:0030127">
    <property type="term" value="C:COPII vesicle coat"/>
    <property type="evidence" value="ECO:0007669"/>
    <property type="project" value="TreeGrafter"/>
</dbReference>
<protein>
    <recommendedName>
        <fullName evidence="13">Protein transport protein Sec31B</fullName>
    </recommendedName>
</protein>
<keyword evidence="12" id="KW-1185">Reference proteome</keyword>
<keyword evidence="5" id="KW-0677">Repeat</keyword>
<evidence type="ECO:0000256" key="4">
    <source>
        <dbReference type="ARBA" id="ARBA00022574"/>
    </source>
</evidence>
<reference evidence="11 12" key="1">
    <citation type="journal article" date="2020" name="Mol. Biol. Evol.">
        <title>Interspecific Gene Flow and the Evolution of Specialization in Black and White Rhinoceros.</title>
        <authorList>
            <person name="Moodley Y."/>
            <person name="Westbury M.V."/>
            <person name="Russo I.M."/>
            <person name="Gopalakrishnan S."/>
            <person name="Rakotoarivelo A."/>
            <person name="Olsen R.A."/>
            <person name="Prost S."/>
            <person name="Tunstall T."/>
            <person name="Ryder O.A."/>
            <person name="Dalen L."/>
            <person name="Bruford M.W."/>
        </authorList>
    </citation>
    <scope>NUCLEOTIDE SEQUENCE [LARGE SCALE GENOMIC DNA]</scope>
    <source>
        <strain evidence="11">SBR-YM</strain>
        <tissue evidence="11">Skin</tissue>
    </source>
</reference>
<comment type="similarity">
    <text evidence="2">Belongs to the WD repeat SEC31 family.</text>
</comment>
<dbReference type="Gene3D" id="1.25.40.1030">
    <property type="match status" value="1"/>
</dbReference>
<dbReference type="PROSITE" id="PS50294">
    <property type="entry name" value="WD_REPEATS_REGION"/>
    <property type="match status" value="1"/>
</dbReference>
<dbReference type="InterPro" id="IPR015943">
    <property type="entry name" value="WD40/YVTN_repeat-like_dom_sf"/>
</dbReference>
<dbReference type="Gene3D" id="1.20.940.10">
    <property type="entry name" value="Functional domain of the splicing factor Prp18"/>
    <property type="match status" value="1"/>
</dbReference>
<feature type="repeat" description="WD" evidence="9">
    <location>
        <begin position="224"/>
        <end position="258"/>
    </location>
</feature>
<evidence type="ECO:0000256" key="6">
    <source>
        <dbReference type="ARBA" id="ARBA00022824"/>
    </source>
</evidence>
<keyword evidence="4 9" id="KW-0853">WD repeat</keyword>
<dbReference type="InterPro" id="IPR001680">
    <property type="entry name" value="WD40_rpt"/>
</dbReference>
<dbReference type="SMART" id="SM00320">
    <property type="entry name" value="WD40"/>
    <property type="match status" value="3"/>
</dbReference>
<dbReference type="PROSITE" id="PS50082">
    <property type="entry name" value="WD_REPEATS_2"/>
    <property type="match status" value="1"/>
</dbReference>
<evidence type="ECO:0000256" key="1">
    <source>
        <dbReference type="ARBA" id="ARBA00004240"/>
    </source>
</evidence>
<evidence type="ECO:0000313" key="12">
    <source>
        <dbReference type="Proteomes" id="UP000551758"/>
    </source>
</evidence>
<dbReference type="Proteomes" id="UP000551758">
    <property type="component" value="Unassembled WGS sequence"/>
</dbReference>
<keyword evidence="3" id="KW-0813">Transport</keyword>
<keyword evidence="7" id="KW-0931">ER-Golgi transport</keyword>
<dbReference type="GO" id="GO:0090110">
    <property type="term" value="P:COPII-coated vesicle cargo loading"/>
    <property type="evidence" value="ECO:0007669"/>
    <property type="project" value="TreeGrafter"/>
</dbReference>
<accession>A0A7J7E6E7</accession>
<feature type="region of interest" description="Disordered" evidence="10">
    <location>
        <begin position="794"/>
        <end position="830"/>
    </location>
</feature>
<keyword evidence="8" id="KW-0653">Protein transport</keyword>
<dbReference type="InterPro" id="IPR036322">
    <property type="entry name" value="WD40_repeat_dom_sf"/>
</dbReference>
<dbReference type="PANTHER" id="PTHR13923">
    <property type="entry name" value="SEC31-RELATED PROTEIN"/>
    <property type="match status" value="1"/>
</dbReference>
<keyword evidence="6" id="KW-0256">Endoplasmic reticulum</keyword>
<comment type="caution">
    <text evidence="11">The sequence shown here is derived from an EMBL/GenBank/DDBJ whole genome shotgun (WGS) entry which is preliminary data.</text>
</comment>
<evidence type="ECO:0000256" key="7">
    <source>
        <dbReference type="ARBA" id="ARBA00022892"/>
    </source>
</evidence>
<dbReference type="GO" id="GO:0070971">
    <property type="term" value="C:endoplasmic reticulum exit site"/>
    <property type="evidence" value="ECO:0007669"/>
    <property type="project" value="TreeGrafter"/>
</dbReference>
<comment type="subcellular location">
    <subcellularLocation>
        <location evidence="1">Endoplasmic reticulum</location>
    </subcellularLocation>
</comment>
<proteinExistence type="inferred from homology"/>
<evidence type="ECO:0000256" key="2">
    <source>
        <dbReference type="ARBA" id="ARBA00009358"/>
    </source>
</evidence>
<evidence type="ECO:0000256" key="3">
    <source>
        <dbReference type="ARBA" id="ARBA00022448"/>
    </source>
</evidence>
<gene>
    <name evidence="11" type="ORF">HPG69_019676</name>
</gene>
<dbReference type="GO" id="GO:0005198">
    <property type="term" value="F:structural molecule activity"/>
    <property type="evidence" value="ECO:0007669"/>
    <property type="project" value="TreeGrafter"/>
</dbReference>
<dbReference type="GO" id="GO:0007029">
    <property type="term" value="P:endoplasmic reticulum organization"/>
    <property type="evidence" value="ECO:0007669"/>
    <property type="project" value="TreeGrafter"/>
</dbReference>
<feature type="compositionally biased region" description="Basic and acidic residues" evidence="10">
    <location>
        <begin position="1331"/>
        <end position="1343"/>
    </location>
</feature>
<evidence type="ECO:0000256" key="10">
    <source>
        <dbReference type="SAM" id="MobiDB-lite"/>
    </source>
</evidence>
<dbReference type="FunFam" id="1.25.40.1030:FF:000006">
    <property type="entry name" value="SEC31 homolog B, COPII coat complex component"/>
    <property type="match status" value="1"/>
</dbReference>
<evidence type="ECO:0000256" key="8">
    <source>
        <dbReference type="ARBA" id="ARBA00022927"/>
    </source>
</evidence>
<dbReference type="PANTHER" id="PTHR13923:SF22">
    <property type="entry name" value="PROTEIN TRANSPORT PROTEIN SEC31B"/>
    <property type="match status" value="1"/>
</dbReference>
<evidence type="ECO:0000256" key="5">
    <source>
        <dbReference type="ARBA" id="ARBA00022737"/>
    </source>
</evidence>
<dbReference type="InterPro" id="IPR040251">
    <property type="entry name" value="SEC31-like"/>
</dbReference>
<dbReference type="GO" id="GO:0015031">
    <property type="term" value="P:protein transport"/>
    <property type="evidence" value="ECO:0007669"/>
    <property type="project" value="UniProtKB-KW"/>
</dbReference>
<feature type="region of interest" description="Disordered" evidence="10">
    <location>
        <begin position="1460"/>
        <end position="1479"/>
    </location>
</feature>
<feature type="compositionally biased region" description="Low complexity" evidence="10">
    <location>
        <begin position="1583"/>
        <end position="1593"/>
    </location>
</feature>
<name>A0A7J7E6E7_DICBM</name>
<dbReference type="FunFam" id="1.20.940.10:FF:000001">
    <property type="entry name" value="Protein transport protein Sec31A isoform A"/>
    <property type="match status" value="1"/>
</dbReference>
<dbReference type="EMBL" id="JACDTQ010004021">
    <property type="protein sequence ID" value="KAF5911308.1"/>
    <property type="molecule type" value="Genomic_DNA"/>
</dbReference>
<feature type="region of interest" description="Disordered" evidence="10">
    <location>
        <begin position="1570"/>
        <end position="1593"/>
    </location>
</feature>
<feature type="region of interest" description="Disordered" evidence="10">
    <location>
        <begin position="1331"/>
        <end position="1350"/>
    </location>
</feature>
<evidence type="ECO:0008006" key="13">
    <source>
        <dbReference type="Google" id="ProtNLM"/>
    </source>
</evidence>
<dbReference type="Gene3D" id="2.130.10.10">
    <property type="entry name" value="YVTN repeat-like/Quinoprotein amine dehydrogenase"/>
    <property type="match status" value="2"/>
</dbReference>
<dbReference type="SUPFAM" id="SSF50978">
    <property type="entry name" value="WD40 repeat-like"/>
    <property type="match status" value="1"/>
</dbReference>
<evidence type="ECO:0000256" key="9">
    <source>
        <dbReference type="PROSITE-ProRule" id="PRU00221"/>
    </source>
</evidence>